<dbReference type="RefSeq" id="WP_286286455.1">
    <property type="nucleotide sequence ID" value="NZ_JASXSZ010000001.1"/>
</dbReference>
<sequence length="118" mass="13138">MNTAEGKNTAHVVVWLWLTQLVLTLVAVWDMFWSQMSMDSCAEDLCDYSAFMTGLNAFYFGAFLLLVGSGVGAHMFRGAGRRTVLFPIAGILGLLIWLALTYTWGREALQLPLFGNRL</sequence>
<feature type="transmembrane region" description="Helical" evidence="1">
    <location>
        <begin position="12"/>
        <end position="29"/>
    </location>
</feature>
<proteinExistence type="predicted"/>
<keyword evidence="1" id="KW-1133">Transmembrane helix</keyword>
<dbReference type="EMBL" id="JASXSZ010000001">
    <property type="protein sequence ID" value="MDL9978234.1"/>
    <property type="molecule type" value="Genomic_DNA"/>
</dbReference>
<protein>
    <submittedName>
        <fullName evidence="2">Uncharacterized protein</fullName>
    </submittedName>
</protein>
<dbReference type="Proteomes" id="UP001235064">
    <property type="component" value="Unassembled WGS sequence"/>
</dbReference>
<keyword evidence="3" id="KW-1185">Reference proteome</keyword>
<feature type="transmembrane region" description="Helical" evidence="1">
    <location>
        <begin position="83"/>
        <end position="104"/>
    </location>
</feature>
<keyword evidence="1" id="KW-0472">Membrane</keyword>
<keyword evidence="1" id="KW-0812">Transmembrane</keyword>
<organism evidence="2 3">
    <name type="scientific">Microbacterium candidum</name>
    <dbReference type="NCBI Taxonomy" id="3041922"/>
    <lineage>
        <taxon>Bacteria</taxon>
        <taxon>Bacillati</taxon>
        <taxon>Actinomycetota</taxon>
        <taxon>Actinomycetes</taxon>
        <taxon>Micrococcales</taxon>
        <taxon>Microbacteriaceae</taxon>
        <taxon>Microbacterium</taxon>
    </lineage>
</organism>
<evidence type="ECO:0000313" key="3">
    <source>
        <dbReference type="Proteomes" id="UP001235064"/>
    </source>
</evidence>
<gene>
    <name evidence="2" type="ORF">QSV35_02710</name>
</gene>
<evidence type="ECO:0000256" key="1">
    <source>
        <dbReference type="SAM" id="Phobius"/>
    </source>
</evidence>
<evidence type="ECO:0000313" key="2">
    <source>
        <dbReference type="EMBL" id="MDL9978234.1"/>
    </source>
</evidence>
<reference evidence="2 3" key="1">
    <citation type="submission" date="2023-06" db="EMBL/GenBank/DDBJ databases">
        <title>Microbacterium sp. nov., isolated from a waste landfill.</title>
        <authorList>
            <person name="Wen W."/>
        </authorList>
    </citation>
    <scope>NUCLEOTIDE SEQUENCE [LARGE SCALE GENOMIC DNA]</scope>
    <source>
        <strain evidence="2 3">ASV49</strain>
    </source>
</reference>
<feature type="transmembrane region" description="Helical" evidence="1">
    <location>
        <begin position="57"/>
        <end position="76"/>
    </location>
</feature>
<name>A0ABT7MUV5_9MICO</name>
<accession>A0ABT7MUV5</accession>
<comment type="caution">
    <text evidence="2">The sequence shown here is derived from an EMBL/GenBank/DDBJ whole genome shotgun (WGS) entry which is preliminary data.</text>
</comment>